<dbReference type="InterPro" id="IPR031818">
    <property type="entry name" value="Hri1"/>
</dbReference>
<dbReference type="OrthoDB" id="4045395at2759"/>
<dbReference type="Proteomes" id="UP000308652">
    <property type="component" value="Unassembled WGS sequence"/>
</dbReference>
<dbReference type="Pfam" id="PF16815">
    <property type="entry name" value="HRI1"/>
    <property type="match status" value="1"/>
</dbReference>
<evidence type="ECO:0008006" key="3">
    <source>
        <dbReference type="Google" id="ProtNLM"/>
    </source>
</evidence>
<reference evidence="1 2" key="1">
    <citation type="journal article" date="2019" name="Nat. Ecol. Evol.">
        <title>Megaphylogeny resolves global patterns of mushroom evolution.</title>
        <authorList>
            <person name="Varga T."/>
            <person name="Krizsan K."/>
            <person name="Foldi C."/>
            <person name="Dima B."/>
            <person name="Sanchez-Garcia M."/>
            <person name="Sanchez-Ramirez S."/>
            <person name="Szollosi G.J."/>
            <person name="Szarkandi J.G."/>
            <person name="Papp V."/>
            <person name="Albert L."/>
            <person name="Andreopoulos W."/>
            <person name="Angelini C."/>
            <person name="Antonin V."/>
            <person name="Barry K.W."/>
            <person name="Bougher N.L."/>
            <person name="Buchanan P."/>
            <person name="Buyck B."/>
            <person name="Bense V."/>
            <person name="Catcheside P."/>
            <person name="Chovatia M."/>
            <person name="Cooper J."/>
            <person name="Damon W."/>
            <person name="Desjardin D."/>
            <person name="Finy P."/>
            <person name="Geml J."/>
            <person name="Haridas S."/>
            <person name="Hughes K."/>
            <person name="Justo A."/>
            <person name="Karasinski D."/>
            <person name="Kautmanova I."/>
            <person name="Kiss B."/>
            <person name="Kocsube S."/>
            <person name="Kotiranta H."/>
            <person name="LaButti K.M."/>
            <person name="Lechner B.E."/>
            <person name="Liimatainen K."/>
            <person name="Lipzen A."/>
            <person name="Lukacs Z."/>
            <person name="Mihaltcheva S."/>
            <person name="Morgado L.N."/>
            <person name="Niskanen T."/>
            <person name="Noordeloos M.E."/>
            <person name="Ohm R.A."/>
            <person name="Ortiz-Santana B."/>
            <person name="Ovrebo C."/>
            <person name="Racz N."/>
            <person name="Riley R."/>
            <person name="Savchenko A."/>
            <person name="Shiryaev A."/>
            <person name="Soop K."/>
            <person name="Spirin V."/>
            <person name="Szebenyi C."/>
            <person name="Tomsovsky M."/>
            <person name="Tulloss R.E."/>
            <person name="Uehling J."/>
            <person name="Grigoriev I.V."/>
            <person name="Vagvolgyi C."/>
            <person name="Papp T."/>
            <person name="Martin F.M."/>
            <person name="Miettinen O."/>
            <person name="Hibbett D.S."/>
            <person name="Nagy L.G."/>
        </authorList>
    </citation>
    <scope>NUCLEOTIDE SEQUENCE [LARGE SCALE GENOMIC DNA]</scope>
    <source>
        <strain evidence="1 2">CBS 166.37</strain>
    </source>
</reference>
<dbReference type="InterPro" id="IPR043047">
    <property type="entry name" value="Hri1_N_sf"/>
</dbReference>
<name>A0A5C3LX03_9AGAR</name>
<protein>
    <recommendedName>
        <fullName evidence="3">Protein HRI1</fullName>
    </recommendedName>
</protein>
<gene>
    <name evidence="1" type="ORF">BDQ12DRAFT_151671</name>
</gene>
<evidence type="ECO:0000313" key="2">
    <source>
        <dbReference type="Proteomes" id="UP000308652"/>
    </source>
</evidence>
<keyword evidence="2" id="KW-1185">Reference proteome</keyword>
<accession>A0A5C3LX03</accession>
<dbReference type="AlphaFoldDB" id="A0A5C3LX03"/>
<feature type="non-terminal residue" evidence="1">
    <location>
        <position position="141"/>
    </location>
</feature>
<dbReference type="STRING" id="68775.A0A5C3LX03"/>
<proteinExistence type="predicted"/>
<evidence type="ECO:0000313" key="1">
    <source>
        <dbReference type="EMBL" id="TFK37664.1"/>
    </source>
</evidence>
<dbReference type="EMBL" id="ML213607">
    <property type="protein sequence ID" value="TFK37664.1"/>
    <property type="molecule type" value="Genomic_DNA"/>
</dbReference>
<organism evidence="1 2">
    <name type="scientific">Crucibulum laeve</name>
    <dbReference type="NCBI Taxonomy" id="68775"/>
    <lineage>
        <taxon>Eukaryota</taxon>
        <taxon>Fungi</taxon>
        <taxon>Dikarya</taxon>
        <taxon>Basidiomycota</taxon>
        <taxon>Agaricomycotina</taxon>
        <taxon>Agaricomycetes</taxon>
        <taxon>Agaricomycetidae</taxon>
        <taxon>Agaricales</taxon>
        <taxon>Agaricineae</taxon>
        <taxon>Nidulariaceae</taxon>
        <taxon>Crucibulum</taxon>
    </lineage>
</organism>
<sequence length="141" mass="15981">MASSVSFRRSIRWLPDDANEPTQTVVLIGSRTGVYLDVRFVKDPLKHKLDWAFAGYRVSNGPNKVIFKHVIDSHTPNASEVFDQGTNTHLPDGATLEIGEMINPETGKMTPYEEIWEEEELEEDTRALFIKNAIGSAWYAR</sequence>
<dbReference type="Gene3D" id="2.40.128.320">
    <property type="entry name" value="Protein HRI1, N-terminal domain"/>
    <property type="match status" value="1"/>
</dbReference>